<feature type="region of interest" description="Disordered" evidence="3">
    <location>
        <begin position="695"/>
        <end position="717"/>
    </location>
</feature>
<dbReference type="SUPFAM" id="SSF50998">
    <property type="entry name" value="Quinoprotein alcohol dehydrogenase-like"/>
    <property type="match status" value="1"/>
</dbReference>
<keyword evidence="2" id="KW-0175">Coiled coil</keyword>
<protein>
    <submittedName>
        <fullName evidence="4">Uncharacterized protein</fullName>
    </submittedName>
</protein>
<reference evidence="4" key="1">
    <citation type="journal article" date="2020" name="bioRxiv">
        <title>Comparative genomics of Chlamydomonas.</title>
        <authorList>
            <person name="Craig R.J."/>
            <person name="Hasan A.R."/>
            <person name="Ness R.W."/>
            <person name="Keightley P.D."/>
        </authorList>
    </citation>
    <scope>NUCLEOTIDE SEQUENCE</scope>
    <source>
        <strain evidence="4">CCAP 11/70</strain>
    </source>
</reference>
<accession>A0A836BX22</accession>
<dbReference type="SUPFAM" id="SSF50969">
    <property type="entry name" value="YVTN repeat-like/Quinoprotein amine dehydrogenase"/>
    <property type="match status" value="1"/>
</dbReference>
<evidence type="ECO:0000256" key="3">
    <source>
        <dbReference type="SAM" id="MobiDB-lite"/>
    </source>
</evidence>
<dbReference type="Gene3D" id="2.130.10.10">
    <property type="entry name" value="YVTN repeat-like/Quinoprotein amine dehydrogenase"/>
    <property type="match status" value="3"/>
</dbReference>
<feature type="compositionally biased region" description="Gly residues" evidence="3">
    <location>
        <begin position="1654"/>
        <end position="1668"/>
    </location>
</feature>
<gene>
    <name evidence="4" type="ORF">HYH03_010908</name>
</gene>
<feature type="compositionally biased region" description="Low complexity" evidence="3">
    <location>
        <begin position="1873"/>
        <end position="1892"/>
    </location>
</feature>
<feature type="region of interest" description="Disordered" evidence="3">
    <location>
        <begin position="1"/>
        <end position="24"/>
    </location>
</feature>
<feature type="compositionally biased region" description="Polar residues" evidence="3">
    <location>
        <begin position="1975"/>
        <end position="1984"/>
    </location>
</feature>
<comment type="caution">
    <text evidence="4">The sequence shown here is derived from an EMBL/GenBank/DDBJ whole genome shotgun (WGS) entry which is preliminary data.</text>
</comment>
<dbReference type="PANTHER" id="PTHR32215">
    <property type="entry name" value="CILIA- AND FLAGELLA-ASSOCIATED PROTEIN 57"/>
    <property type="match status" value="1"/>
</dbReference>
<keyword evidence="1" id="KW-0853">WD repeat</keyword>
<feature type="repeat" description="WD" evidence="1">
    <location>
        <begin position="433"/>
        <end position="474"/>
    </location>
</feature>
<dbReference type="InterPro" id="IPR011044">
    <property type="entry name" value="Quino_amine_DH_bsu"/>
</dbReference>
<feature type="coiled-coil region" evidence="2">
    <location>
        <begin position="1352"/>
        <end position="1421"/>
    </location>
</feature>
<feature type="coiled-coil region" evidence="2">
    <location>
        <begin position="1066"/>
        <end position="1119"/>
    </location>
</feature>
<dbReference type="Pfam" id="PF00400">
    <property type="entry name" value="WD40"/>
    <property type="match status" value="2"/>
</dbReference>
<dbReference type="InterPro" id="IPR001680">
    <property type="entry name" value="WD40_rpt"/>
</dbReference>
<feature type="region of interest" description="Disordered" evidence="3">
    <location>
        <begin position="1705"/>
        <end position="1724"/>
    </location>
</feature>
<feature type="compositionally biased region" description="Low complexity" evidence="3">
    <location>
        <begin position="1601"/>
        <end position="1611"/>
    </location>
</feature>
<name>A0A836BX22_9CHLO</name>
<dbReference type="EMBL" id="JAEHOE010000059">
    <property type="protein sequence ID" value="KAG2490753.1"/>
    <property type="molecule type" value="Genomic_DNA"/>
</dbReference>
<feature type="compositionally biased region" description="Basic residues" evidence="3">
    <location>
        <begin position="1014"/>
        <end position="1032"/>
    </location>
</feature>
<dbReference type="PROSITE" id="PS50082">
    <property type="entry name" value="WD_REPEATS_2"/>
    <property type="match status" value="1"/>
</dbReference>
<feature type="region of interest" description="Disordered" evidence="3">
    <location>
        <begin position="1760"/>
        <end position="1834"/>
    </location>
</feature>
<evidence type="ECO:0000256" key="1">
    <source>
        <dbReference type="PROSITE-ProRule" id="PRU00221"/>
    </source>
</evidence>
<feature type="compositionally biased region" description="Low complexity" evidence="3">
    <location>
        <begin position="938"/>
        <end position="950"/>
    </location>
</feature>
<dbReference type="InterPro" id="IPR015943">
    <property type="entry name" value="WD40/YVTN_repeat-like_dom_sf"/>
</dbReference>
<evidence type="ECO:0000313" key="5">
    <source>
        <dbReference type="Proteomes" id="UP000612055"/>
    </source>
</evidence>
<dbReference type="SMART" id="SM00320">
    <property type="entry name" value="WD40"/>
    <property type="match status" value="5"/>
</dbReference>
<feature type="compositionally biased region" description="Gly residues" evidence="3">
    <location>
        <begin position="1999"/>
        <end position="2008"/>
    </location>
</feature>
<feature type="region of interest" description="Disordered" evidence="3">
    <location>
        <begin position="1601"/>
        <end position="1670"/>
    </location>
</feature>
<feature type="compositionally biased region" description="Pro residues" evidence="3">
    <location>
        <begin position="1711"/>
        <end position="1721"/>
    </location>
</feature>
<organism evidence="4 5">
    <name type="scientific">Edaphochlamys debaryana</name>
    <dbReference type="NCBI Taxonomy" id="47281"/>
    <lineage>
        <taxon>Eukaryota</taxon>
        <taxon>Viridiplantae</taxon>
        <taxon>Chlorophyta</taxon>
        <taxon>core chlorophytes</taxon>
        <taxon>Chlorophyceae</taxon>
        <taxon>CS clade</taxon>
        <taxon>Chlamydomonadales</taxon>
        <taxon>Chlamydomonadales incertae sedis</taxon>
        <taxon>Edaphochlamys</taxon>
    </lineage>
</organism>
<dbReference type="InterPro" id="IPR052993">
    <property type="entry name" value="CFA-57"/>
</dbReference>
<dbReference type="PANTHER" id="PTHR32215:SF0">
    <property type="entry name" value="CILIA- AND FLAGELLA-ASSOCIATED PROTEIN 57"/>
    <property type="match status" value="1"/>
</dbReference>
<feature type="coiled-coil region" evidence="2">
    <location>
        <begin position="1546"/>
        <end position="1573"/>
    </location>
</feature>
<feature type="coiled-coil region" evidence="2">
    <location>
        <begin position="1240"/>
        <end position="1316"/>
    </location>
</feature>
<dbReference type="OrthoDB" id="10251741at2759"/>
<feature type="compositionally biased region" description="Low complexity" evidence="3">
    <location>
        <begin position="1926"/>
        <end position="1942"/>
    </location>
</feature>
<proteinExistence type="predicted"/>
<dbReference type="Proteomes" id="UP000612055">
    <property type="component" value="Unassembled WGS sequence"/>
</dbReference>
<evidence type="ECO:0000313" key="4">
    <source>
        <dbReference type="EMBL" id="KAG2490753.1"/>
    </source>
</evidence>
<feature type="compositionally biased region" description="Low complexity" evidence="3">
    <location>
        <begin position="1642"/>
        <end position="1653"/>
    </location>
</feature>
<feature type="compositionally biased region" description="Gly residues" evidence="3">
    <location>
        <begin position="1913"/>
        <end position="1925"/>
    </location>
</feature>
<evidence type="ECO:0000256" key="2">
    <source>
        <dbReference type="SAM" id="Coils"/>
    </source>
</evidence>
<sequence length="2008" mass="206915">MADRRGLRVQLPGVDVPSGEEPGARSAAPMLVPVMAVGMSSVPGGVCLLQKDTVVYPVGRSLAMYCPTQLSHVRISEPLRSVRGISAVAVSPNKKYLAAAENMADGYMPQVTVFDATSLERLASVTGPGVTGAFTSVSFSGDGSLLLACGTDEGGSGNNSRPVSGGGSVGDGPGTSTFHLWEWGASPAPKCSATVEGGGGGGGGMLRAALDPRFDSNVLVMSRRDVGLWRQSTNGFKRHTVEGAALPPGASFVDLSALPDGRFLLATSTRQVLLVDRAHAKLAFTADRPLPQYSHTFPPSPPPSPPSPPKVLLVDRAHAKLAFTADRPLVSLLGLPDGSIAVGTEKGYLQLYRRAHKDDPDHYAIFSETRVPESAQSVSLDGHIRAMSVDAAGDTLLCATAGGGPAYQFNLAYARTLALTPEVSNDLWEMLLPGSHEQSIISASLAFKRDFLATASKDLTVRVWQTAPLRLVLTHMCHHSPLALAMDPYGRELVVAYVDGVRCYSIVEGLLVEGEELMHEFGPPPPGGNAAAGAAGTKSGGAAKASLDGGAAAAAAAAAAESRRRLASGAASLDHCSLVAYSPTGALIAAAAGPGGRHVYIFSTLTKRQLAVLAGHYEAVLDLAWSDDGQYLATSGEGAVFTWSMDGFVRVQENTSKLYLNDAIACTPDFRTLVVGDTTQGLRIMDTCRGGALAGGQSVPGTTAGGNEPSDMDMGGGGGASKLAGVFGKALAGAGGGGTAAGSVPDSPIFRVPGRSSLVPIGNEGAGLSGARNKMQAVSRIAMLTSSEAANAAANGPNATANNLGVTELRLRSNFQTIIQPARGGLAIARVPPGPSGAGGYEAVIGTGVLGRLRVCPLRPRSNEDVDEYYLHASDVTQVVAHRDGRILITTDASGCWVLNVLLPYGAYGLAGGGGGLSMSGMIERSGPSQSYAGGPQSPTRAASPTRASSAGLALRAPSVAGGLRAPSVAGFAGGIGSGTAASHADRTTAAHKLMRVVMAAYESARGAGEGGHGGHHTRPHSHAPHHPHSAHASKGGDRGTASGQAGGPAGDAGAQLIVSVRAVDVQLLKENVRELKDRLAKAATEAEYKMYEREQGVRRELEGEVSRLRNEVEVLRADLAYTRATASEDSAAAERQRDGTARDFERALREQQDLFEKKLAAEISRTDAAEREMQRLRAKFGRKLWALDEQHATAMSDASDKQASLESAIEGTRADAARSIASAQGQMEQELRIDGELNEEELQRSAEAAQKQLEEKDEAYLKLLAKHTLQSGLNAKTSQENDRLRAEAEALRRENTRLAEQVMALTEELEAMQAAWADRDARQRQQDAEMKDMAFQMQQAQLFTSLATTRIKELNNELEPVRAARDEAQGTVAGMESVAQRQLERQARVVTDNATLHSRVEAANEEIKRLKGELLEREAYFKNFTTQLFRTVQDVPHHQWPTLFGRMIDDYHKNRDKASWARYLESDRGANAHPPGQGAEAARSGHTAGSSEPTASEAAEKIAELHAQLLHTERMLSLLAETKDKADRARRAVVSKLMNDNMMVVQELNDTKRDLKAAREAAEKRAIELSDLRMAVAVAGLVAPQVVSGTSTLSLAAASAAPSDSGGATDRSSTGGGGLPQGPAGRAMARLPSRLGDPAKTAASGPGSAASTAGGGVGGNSTSGSGAGATANGGALTSISPRDGVTSGSGQGVLWGGGLAASTIPEDSALPPPHHPPAPPMVVTGDMPQGGWWLGECSPFELPASLDHLASASLRRSAVSAGTPGGADAAGLTDRPGTSVLGRRPGTSQPSFGSSSNSGPASRGGTGFLSNRTAFTPPTPHTVSPGRRPDTSGSLVAAAVSGAALQAYNQQRAKEAAAAAAEAGSVPEETEAQAAEAAASANGGSSGPGSAVSTSPGRSPRVLSAGPAYGEGANGLGSGPGGRGLPSRGQALRSSGSSLPGGPLGATFPGAAHAQHGGSGGGGGGYGGVLTGQVRPSTPSKVTTMGAGFRSFVPTHAGPGGSRGSSR</sequence>
<keyword evidence="5" id="KW-1185">Reference proteome</keyword>
<feature type="compositionally biased region" description="Low complexity" evidence="3">
    <location>
        <begin position="1786"/>
        <end position="1802"/>
    </location>
</feature>
<feature type="region of interest" description="Disordered" evidence="3">
    <location>
        <begin position="1468"/>
        <end position="1499"/>
    </location>
</feature>
<feature type="region of interest" description="Disordered" evidence="3">
    <location>
        <begin position="926"/>
        <end position="950"/>
    </location>
</feature>
<feature type="region of interest" description="Disordered" evidence="3">
    <location>
        <begin position="1860"/>
        <end position="2008"/>
    </location>
</feature>
<feature type="compositionally biased region" description="Gly residues" evidence="3">
    <location>
        <begin position="1958"/>
        <end position="1971"/>
    </location>
</feature>
<dbReference type="InterPro" id="IPR011047">
    <property type="entry name" value="Quinoprotein_ADH-like_sf"/>
</dbReference>
<feature type="region of interest" description="Disordered" evidence="3">
    <location>
        <begin position="1006"/>
        <end position="1051"/>
    </location>
</feature>